<evidence type="ECO:0000256" key="1">
    <source>
        <dbReference type="ARBA" id="ARBA00004651"/>
    </source>
</evidence>
<evidence type="ECO:0000259" key="10">
    <source>
        <dbReference type="Pfam" id="PF00324"/>
    </source>
</evidence>
<accession>A0A7W7VMK4</accession>
<reference evidence="11 12" key="1">
    <citation type="submission" date="2020-08" db="EMBL/GenBank/DDBJ databases">
        <title>Genomic Encyclopedia of Type Strains, Phase III (KMG-III): the genomes of soil and plant-associated and newly described type strains.</title>
        <authorList>
            <person name="Whitman W."/>
        </authorList>
    </citation>
    <scope>NUCLEOTIDE SEQUENCE [LARGE SCALE GENOMIC DNA]</scope>
    <source>
        <strain evidence="11 12">CECT 8840</strain>
    </source>
</reference>
<feature type="transmembrane region" description="Helical" evidence="9">
    <location>
        <begin position="431"/>
        <end position="450"/>
    </location>
</feature>
<evidence type="ECO:0000256" key="9">
    <source>
        <dbReference type="SAM" id="Phobius"/>
    </source>
</evidence>
<dbReference type="RefSeq" id="WP_184714455.1">
    <property type="nucleotide sequence ID" value="NZ_JACHJP010000002.1"/>
</dbReference>
<feature type="domain" description="Amino acid permease/ SLC12A" evidence="10">
    <location>
        <begin position="19"/>
        <end position="449"/>
    </location>
</feature>
<evidence type="ECO:0000256" key="3">
    <source>
        <dbReference type="ARBA" id="ARBA00022448"/>
    </source>
</evidence>
<feature type="transmembrane region" description="Helical" evidence="9">
    <location>
        <begin position="160"/>
        <end position="180"/>
    </location>
</feature>
<dbReference type="Gene3D" id="1.20.1740.10">
    <property type="entry name" value="Amino acid/polyamine transporter I"/>
    <property type="match status" value="1"/>
</dbReference>
<keyword evidence="4" id="KW-1003">Cell membrane</keyword>
<keyword evidence="3" id="KW-0813">Transport</keyword>
<keyword evidence="7 9" id="KW-1133">Transmembrane helix</keyword>
<dbReference type="PANTHER" id="PTHR43495">
    <property type="entry name" value="GABA PERMEASE"/>
    <property type="match status" value="1"/>
</dbReference>
<evidence type="ECO:0000313" key="12">
    <source>
        <dbReference type="Proteomes" id="UP000552644"/>
    </source>
</evidence>
<dbReference type="Pfam" id="PF00324">
    <property type="entry name" value="AA_permease"/>
    <property type="match status" value="1"/>
</dbReference>
<name>A0A7W7VMK4_9ACTN</name>
<feature type="transmembrane region" description="Helical" evidence="9">
    <location>
        <begin position="21"/>
        <end position="40"/>
    </location>
</feature>
<evidence type="ECO:0000256" key="4">
    <source>
        <dbReference type="ARBA" id="ARBA00022475"/>
    </source>
</evidence>
<comment type="similarity">
    <text evidence="2">Belongs to the amino acid-polyamine-organocation (APC) superfamily. Amino acid transporter (AAT) (TC 2.A.3.1) family.</text>
</comment>
<dbReference type="PIRSF" id="PIRSF006060">
    <property type="entry name" value="AA_transporter"/>
    <property type="match status" value="1"/>
</dbReference>
<gene>
    <name evidence="11" type="ORF">FHS44_002907</name>
</gene>
<evidence type="ECO:0000256" key="5">
    <source>
        <dbReference type="ARBA" id="ARBA00022692"/>
    </source>
</evidence>
<dbReference type="AlphaFoldDB" id="A0A7W7VMK4"/>
<feature type="transmembrane region" description="Helical" evidence="9">
    <location>
        <begin position="360"/>
        <end position="385"/>
    </location>
</feature>
<feature type="transmembrane region" description="Helical" evidence="9">
    <location>
        <begin position="127"/>
        <end position="148"/>
    </location>
</feature>
<organism evidence="11 12">
    <name type="scientific">Streptosporangium saharense</name>
    <dbReference type="NCBI Taxonomy" id="1706840"/>
    <lineage>
        <taxon>Bacteria</taxon>
        <taxon>Bacillati</taxon>
        <taxon>Actinomycetota</taxon>
        <taxon>Actinomycetes</taxon>
        <taxon>Streptosporangiales</taxon>
        <taxon>Streptosporangiaceae</taxon>
        <taxon>Streptosporangium</taxon>
    </lineage>
</organism>
<dbReference type="InterPro" id="IPR004840">
    <property type="entry name" value="Amino_acid_permease_CS"/>
</dbReference>
<protein>
    <submittedName>
        <fullName evidence="11">L-asparagine permease</fullName>
    </submittedName>
</protein>
<feature type="transmembrane region" description="Helical" evidence="9">
    <location>
        <begin position="333"/>
        <end position="354"/>
    </location>
</feature>
<dbReference type="GO" id="GO:0055085">
    <property type="term" value="P:transmembrane transport"/>
    <property type="evidence" value="ECO:0007669"/>
    <property type="project" value="InterPro"/>
</dbReference>
<keyword evidence="6" id="KW-0029">Amino-acid transport</keyword>
<dbReference type="InterPro" id="IPR004841">
    <property type="entry name" value="AA-permease/SLC12A_dom"/>
</dbReference>
<feature type="transmembrane region" description="Helical" evidence="9">
    <location>
        <begin position="200"/>
        <end position="221"/>
    </location>
</feature>
<feature type="transmembrane region" description="Helical" evidence="9">
    <location>
        <begin position="406"/>
        <end position="425"/>
    </location>
</feature>
<feature type="transmembrane region" description="Helical" evidence="9">
    <location>
        <begin position="284"/>
        <end position="305"/>
    </location>
</feature>
<keyword evidence="12" id="KW-1185">Reference proteome</keyword>
<evidence type="ECO:0000256" key="7">
    <source>
        <dbReference type="ARBA" id="ARBA00022989"/>
    </source>
</evidence>
<feature type="transmembrane region" description="Helical" evidence="9">
    <location>
        <begin position="78"/>
        <end position="99"/>
    </location>
</feature>
<dbReference type="Proteomes" id="UP000552644">
    <property type="component" value="Unassembled WGS sequence"/>
</dbReference>
<feature type="transmembrane region" description="Helical" evidence="9">
    <location>
        <begin position="242"/>
        <end position="264"/>
    </location>
</feature>
<dbReference type="PANTHER" id="PTHR43495:SF1">
    <property type="entry name" value="L-ASPARAGINE PERMEASE"/>
    <property type="match status" value="1"/>
</dbReference>
<dbReference type="EMBL" id="JACHJP010000002">
    <property type="protein sequence ID" value="MBB4915822.1"/>
    <property type="molecule type" value="Genomic_DNA"/>
</dbReference>
<sequence>MKTDEGGEGYVHALGNRQVQMIAIGGAIGVGLFLGAGGRLHAAGPALVLSYAAAGLAAFFVMRALGELVLYKPTSGSFVEYAGDFLGPWAAFASGWMYWVNWAFTGIAELTAISTYVGMWAPHFPRWVTALIALASVLVVNLLSVRLFGELEFWFAMLKVLAICAFLVVALALVAFGTSLGGSTAGLGNLVAHGGFFPNGFPVVLMSMQSVIFAYSAIELVGIAAGETKNPRQVIPRAINGVIWRIAIFYVGSVLLLAMVLPWTAYGPGQSPFVTVFAALGAPWAADVMNLIVITAAMSSCNSGLYSTGRILRAMAVKGEAPAFAGKIGSRHVPYGGILITAGVFVAGVVLYYFVPERAFNIATAVASLGVVTTWGTLLMCQIRLREAADKGLLVRPSFRMPGAPYTGWGSLAFLGLVVFLMPFADDDQRVAFFCIPLLVAGIVAGWRIVGSRRSTGTPLDQ</sequence>
<dbReference type="GO" id="GO:0005886">
    <property type="term" value="C:plasma membrane"/>
    <property type="evidence" value="ECO:0007669"/>
    <property type="project" value="UniProtKB-SubCell"/>
</dbReference>
<keyword evidence="8 9" id="KW-0472">Membrane</keyword>
<comment type="subcellular location">
    <subcellularLocation>
        <location evidence="1">Cell membrane</location>
        <topology evidence="1">Multi-pass membrane protein</topology>
    </subcellularLocation>
</comment>
<comment type="caution">
    <text evidence="11">The sequence shown here is derived from an EMBL/GenBank/DDBJ whole genome shotgun (WGS) entry which is preliminary data.</text>
</comment>
<proteinExistence type="inferred from homology"/>
<evidence type="ECO:0000256" key="6">
    <source>
        <dbReference type="ARBA" id="ARBA00022970"/>
    </source>
</evidence>
<dbReference type="GO" id="GO:0006865">
    <property type="term" value="P:amino acid transport"/>
    <property type="evidence" value="ECO:0007669"/>
    <property type="project" value="UniProtKB-KW"/>
</dbReference>
<evidence type="ECO:0000313" key="11">
    <source>
        <dbReference type="EMBL" id="MBB4915822.1"/>
    </source>
</evidence>
<feature type="transmembrane region" description="Helical" evidence="9">
    <location>
        <begin position="46"/>
        <end position="66"/>
    </location>
</feature>
<dbReference type="PROSITE" id="PS00218">
    <property type="entry name" value="AMINO_ACID_PERMEASE_1"/>
    <property type="match status" value="1"/>
</dbReference>
<dbReference type="FunFam" id="1.20.1740.10:FF:000001">
    <property type="entry name" value="Amino acid permease"/>
    <property type="match status" value="1"/>
</dbReference>
<keyword evidence="5 9" id="KW-0812">Transmembrane</keyword>
<evidence type="ECO:0000256" key="2">
    <source>
        <dbReference type="ARBA" id="ARBA00008583"/>
    </source>
</evidence>
<evidence type="ECO:0000256" key="8">
    <source>
        <dbReference type="ARBA" id="ARBA00023136"/>
    </source>
</evidence>